<protein>
    <recommendedName>
        <fullName evidence="3">FluG domain-containing protein</fullName>
    </recommendedName>
</protein>
<organism evidence="1 2">
    <name type="scientific">Coccidioides immitis RMSCC 2394</name>
    <dbReference type="NCBI Taxonomy" id="404692"/>
    <lineage>
        <taxon>Eukaryota</taxon>
        <taxon>Fungi</taxon>
        <taxon>Dikarya</taxon>
        <taxon>Ascomycota</taxon>
        <taxon>Pezizomycotina</taxon>
        <taxon>Eurotiomycetes</taxon>
        <taxon>Eurotiomycetidae</taxon>
        <taxon>Onygenales</taxon>
        <taxon>Onygenaceae</taxon>
        <taxon>Coccidioides</taxon>
    </lineage>
</organism>
<evidence type="ECO:0000313" key="2">
    <source>
        <dbReference type="Proteomes" id="UP000054565"/>
    </source>
</evidence>
<dbReference type="STRING" id="404692.A0A0J6YEJ3"/>
<gene>
    <name evidence="1" type="ORF">CIRG_05145</name>
</gene>
<evidence type="ECO:0000313" key="1">
    <source>
        <dbReference type="EMBL" id="KMP05464.1"/>
    </source>
</evidence>
<evidence type="ECO:0008006" key="3">
    <source>
        <dbReference type="Google" id="ProtNLM"/>
    </source>
</evidence>
<dbReference type="Pfam" id="PF11917">
    <property type="entry name" value="DUF3435"/>
    <property type="match status" value="1"/>
</dbReference>
<name>A0A0J6YEJ3_COCIT</name>
<dbReference type="EMBL" id="DS028095">
    <property type="protein sequence ID" value="KMP05464.1"/>
    <property type="molecule type" value="Genomic_DNA"/>
</dbReference>
<dbReference type="InterPro" id="IPR021842">
    <property type="entry name" value="DUF3435"/>
</dbReference>
<dbReference type="PANTHER" id="PTHR37535">
    <property type="entry name" value="FLUG DOMAIN PROTEIN"/>
    <property type="match status" value="1"/>
</dbReference>
<dbReference type="PANTHER" id="PTHR37535:SF4">
    <property type="entry name" value="FLUG DOMAIN-CONTAINING PROTEIN"/>
    <property type="match status" value="1"/>
</dbReference>
<dbReference type="OrthoDB" id="5400098at2759"/>
<reference evidence="2" key="1">
    <citation type="journal article" date="2010" name="Genome Res.">
        <title>Population genomic sequencing of Coccidioides fungi reveals recent hybridization and transposon control.</title>
        <authorList>
            <person name="Neafsey D.E."/>
            <person name="Barker B.M."/>
            <person name="Sharpton T.J."/>
            <person name="Stajich J.E."/>
            <person name="Park D.J."/>
            <person name="Whiston E."/>
            <person name="Hung C.-Y."/>
            <person name="McMahan C."/>
            <person name="White J."/>
            <person name="Sykes S."/>
            <person name="Heiman D."/>
            <person name="Young S."/>
            <person name="Zeng Q."/>
            <person name="Abouelleil A."/>
            <person name="Aftuck L."/>
            <person name="Bessette D."/>
            <person name="Brown A."/>
            <person name="FitzGerald M."/>
            <person name="Lui A."/>
            <person name="Macdonald J.P."/>
            <person name="Priest M."/>
            <person name="Orbach M.J."/>
            <person name="Galgiani J.N."/>
            <person name="Kirkland T.N."/>
            <person name="Cole G.T."/>
            <person name="Birren B.W."/>
            <person name="Henn M.R."/>
            <person name="Taylor J.W."/>
            <person name="Rounsley S.D."/>
        </authorList>
    </citation>
    <scope>NUCLEOTIDE SEQUENCE [LARGE SCALE GENOMIC DNA]</scope>
    <source>
        <strain evidence="2">RMSCC 2394</strain>
    </source>
</reference>
<sequence>MFSASGIDTVHLWGSTPTLTFLHVWTRTSESMLFILGPLTDEYDLDLLIDYKPVVSVEDLVAILHYHWCLDTASITHEQYTVQNPLLMLFITYTSIWPGALIKTCACDGGISYIHEEEAEQVTTHSLHKLIERKHGSVLKSKGTALHCEYTELGDTIRAKKQTLHQEAFEEMRQEFFAVIDTIKIKRQLLGLSISEELKMDNEDKIQFVFEERARLARNLFRSSDRRTEDQHELYVRRVQTIQDWVSLCSLREGPRKRRVSSADSGVDIAFDGIIDADTFPISCPGTQCLFCLGDSQLPHSARIYSFSRPDHLRRHVQDCHLRYLDPDARLWCPHPSCPDVLDGVENFQGHALIVHNVYT</sequence>
<accession>A0A0J6YEJ3</accession>
<dbReference type="Proteomes" id="UP000054565">
    <property type="component" value="Unassembled WGS sequence"/>
</dbReference>
<proteinExistence type="predicted"/>
<dbReference type="AlphaFoldDB" id="A0A0J6YEJ3"/>